<proteinExistence type="predicted"/>
<accession>A0A1Y3BQ58</accession>
<protein>
    <recommendedName>
        <fullName evidence="3">Immunoglobulin I-set domain-containing protein</fullName>
    </recommendedName>
</protein>
<name>A0A1Y3BQ58_EURMA</name>
<dbReference type="AlphaFoldDB" id="A0A1Y3BQ58"/>
<gene>
    <name evidence="1" type="ORF">BLA29_014593</name>
</gene>
<keyword evidence="2" id="KW-1185">Reference proteome</keyword>
<evidence type="ECO:0000313" key="2">
    <source>
        <dbReference type="Proteomes" id="UP000194236"/>
    </source>
</evidence>
<evidence type="ECO:0000313" key="1">
    <source>
        <dbReference type="EMBL" id="OTF83109.1"/>
    </source>
</evidence>
<comment type="caution">
    <text evidence="1">The sequence shown here is derived from an EMBL/GenBank/DDBJ whole genome shotgun (WGS) entry which is preliminary data.</text>
</comment>
<dbReference type="Proteomes" id="UP000194236">
    <property type="component" value="Unassembled WGS sequence"/>
</dbReference>
<sequence>MTNQSLVIQKVHRSHRGRYQCVAFNEQGESISDSLYLKLHQVVNWDKNYNMVFHVMNRYGYDVKSMLNHQTI</sequence>
<dbReference type="InterPro" id="IPR013783">
    <property type="entry name" value="Ig-like_fold"/>
</dbReference>
<dbReference type="OrthoDB" id="10006996at2759"/>
<organism evidence="1 2">
    <name type="scientific">Euroglyphus maynei</name>
    <name type="common">Mayne's house dust mite</name>
    <dbReference type="NCBI Taxonomy" id="6958"/>
    <lineage>
        <taxon>Eukaryota</taxon>
        <taxon>Metazoa</taxon>
        <taxon>Ecdysozoa</taxon>
        <taxon>Arthropoda</taxon>
        <taxon>Chelicerata</taxon>
        <taxon>Arachnida</taxon>
        <taxon>Acari</taxon>
        <taxon>Acariformes</taxon>
        <taxon>Sarcoptiformes</taxon>
        <taxon>Astigmata</taxon>
        <taxon>Psoroptidia</taxon>
        <taxon>Analgoidea</taxon>
        <taxon>Pyroglyphidae</taxon>
        <taxon>Pyroglyphinae</taxon>
        <taxon>Euroglyphus</taxon>
    </lineage>
</organism>
<dbReference type="InterPro" id="IPR036179">
    <property type="entry name" value="Ig-like_dom_sf"/>
</dbReference>
<dbReference type="EMBL" id="MUJZ01005105">
    <property type="protein sequence ID" value="OTF83109.1"/>
    <property type="molecule type" value="Genomic_DNA"/>
</dbReference>
<dbReference type="SUPFAM" id="SSF48726">
    <property type="entry name" value="Immunoglobulin"/>
    <property type="match status" value="1"/>
</dbReference>
<dbReference type="Gene3D" id="2.60.40.10">
    <property type="entry name" value="Immunoglobulins"/>
    <property type="match status" value="1"/>
</dbReference>
<evidence type="ECO:0008006" key="3">
    <source>
        <dbReference type="Google" id="ProtNLM"/>
    </source>
</evidence>
<reference evidence="1 2" key="1">
    <citation type="submission" date="2017-03" db="EMBL/GenBank/DDBJ databases">
        <title>Genome Survey of Euroglyphus maynei.</title>
        <authorList>
            <person name="Arlian L.G."/>
            <person name="Morgan M.S."/>
            <person name="Rider S.D."/>
        </authorList>
    </citation>
    <scope>NUCLEOTIDE SEQUENCE [LARGE SCALE GENOMIC DNA]</scope>
    <source>
        <strain evidence="1">Arlian Lab</strain>
        <tissue evidence="1">Whole body</tissue>
    </source>
</reference>